<organism evidence="1 2">
    <name type="scientific">Nocardia pulmonis</name>
    <dbReference type="NCBI Taxonomy" id="2951408"/>
    <lineage>
        <taxon>Bacteria</taxon>
        <taxon>Bacillati</taxon>
        <taxon>Actinomycetota</taxon>
        <taxon>Actinomycetes</taxon>
        <taxon>Mycobacteriales</taxon>
        <taxon>Nocardiaceae</taxon>
        <taxon>Nocardia</taxon>
    </lineage>
</organism>
<reference evidence="1" key="1">
    <citation type="submission" date="2022-06" db="EMBL/GenBank/DDBJ databases">
        <title>Novel species in genus nocardia.</title>
        <authorList>
            <person name="Li F."/>
        </authorList>
    </citation>
    <scope>NUCLEOTIDE SEQUENCE</scope>
    <source>
        <strain evidence="1">CDC141</strain>
    </source>
</reference>
<dbReference type="EMBL" id="JAMRXG010000009">
    <property type="protein sequence ID" value="MCM6776265.1"/>
    <property type="molecule type" value="Genomic_DNA"/>
</dbReference>
<proteinExistence type="predicted"/>
<keyword evidence="2" id="KW-1185">Reference proteome</keyword>
<evidence type="ECO:0000313" key="1">
    <source>
        <dbReference type="EMBL" id="MCM6776265.1"/>
    </source>
</evidence>
<protein>
    <submittedName>
        <fullName evidence="1">Uncharacterized protein</fullName>
    </submittedName>
</protein>
<gene>
    <name evidence="1" type="ORF">NDR86_22525</name>
</gene>
<accession>A0A9X2EB69</accession>
<sequence length="79" mass="8869">MTLQNFLAGRGPLPLSRQRRQLKARRILLDLAAQHLFPHEGTDIPMARKAARAAADWHSASMIDAMLADPRLRIDLADE</sequence>
<comment type="caution">
    <text evidence="1">The sequence shown here is derived from an EMBL/GenBank/DDBJ whole genome shotgun (WGS) entry which is preliminary data.</text>
</comment>
<dbReference type="Proteomes" id="UP001139157">
    <property type="component" value="Unassembled WGS sequence"/>
</dbReference>
<evidence type="ECO:0000313" key="2">
    <source>
        <dbReference type="Proteomes" id="UP001139157"/>
    </source>
</evidence>
<dbReference type="RefSeq" id="WP_251914564.1">
    <property type="nucleotide sequence ID" value="NZ_JAMRXG010000009.1"/>
</dbReference>
<name>A0A9X2EB69_9NOCA</name>
<dbReference type="AlphaFoldDB" id="A0A9X2EB69"/>